<evidence type="ECO:0000313" key="4">
    <source>
        <dbReference type="Proteomes" id="UP001303760"/>
    </source>
</evidence>
<protein>
    <submittedName>
        <fullName evidence="3">Uncharacterized protein</fullName>
    </submittedName>
</protein>
<reference evidence="3" key="2">
    <citation type="submission" date="2023-05" db="EMBL/GenBank/DDBJ databases">
        <authorList>
            <consortium name="Lawrence Berkeley National Laboratory"/>
            <person name="Steindorff A."/>
            <person name="Hensen N."/>
            <person name="Bonometti L."/>
            <person name="Westerberg I."/>
            <person name="Brannstrom I.O."/>
            <person name="Guillou S."/>
            <person name="Cros-Aarteil S."/>
            <person name="Calhoun S."/>
            <person name="Haridas S."/>
            <person name="Kuo A."/>
            <person name="Mondo S."/>
            <person name="Pangilinan J."/>
            <person name="Riley R."/>
            <person name="Labutti K."/>
            <person name="Andreopoulos B."/>
            <person name="Lipzen A."/>
            <person name="Chen C."/>
            <person name="Yanf M."/>
            <person name="Daum C."/>
            <person name="Ng V."/>
            <person name="Clum A."/>
            <person name="Ohm R."/>
            <person name="Martin F."/>
            <person name="Silar P."/>
            <person name="Natvig D."/>
            <person name="Lalanne C."/>
            <person name="Gautier V."/>
            <person name="Ament-Velasquez S.L."/>
            <person name="Kruys A."/>
            <person name="Hutchinson M.I."/>
            <person name="Powell A.J."/>
            <person name="Barry K."/>
            <person name="Miller A.N."/>
            <person name="Grigoriev I.V."/>
            <person name="Debuchy R."/>
            <person name="Gladieux P."/>
            <person name="Thoren M.H."/>
            <person name="Johannesson H."/>
        </authorList>
    </citation>
    <scope>NUCLEOTIDE SEQUENCE</scope>
    <source>
        <strain evidence="3">CBS 532.94</strain>
    </source>
</reference>
<dbReference type="InterPro" id="IPR002347">
    <property type="entry name" value="SDR_fam"/>
</dbReference>
<dbReference type="Pfam" id="PF13561">
    <property type="entry name" value="adh_short_C2"/>
    <property type="match status" value="1"/>
</dbReference>
<dbReference type="Gene3D" id="3.40.50.720">
    <property type="entry name" value="NAD(P)-binding Rossmann-like Domain"/>
    <property type="match status" value="2"/>
</dbReference>
<organism evidence="3 4">
    <name type="scientific">Achaetomium macrosporum</name>
    <dbReference type="NCBI Taxonomy" id="79813"/>
    <lineage>
        <taxon>Eukaryota</taxon>
        <taxon>Fungi</taxon>
        <taxon>Dikarya</taxon>
        <taxon>Ascomycota</taxon>
        <taxon>Pezizomycotina</taxon>
        <taxon>Sordariomycetes</taxon>
        <taxon>Sordariomycetidae</taxon>
        <taxon>Sordariales</taxon>
        <taxon>Chaetomiaceae</taxon>
        <taxon>Achaetomium</taxon>
    </lineage>
</organism>
<evidence type="ECO:0000313" key="3">
    <source>
        <dbReference type="EMBL" id="KAK4240602.1"/>
    </source>
</evidence>
<keyword evidence="2" id="KW-0560">Oxidoreductase</keyword>
<dbReference type="PANTHER" id="PTHR24321">
    <property type="entry name" value="DEHYDROGENASES, SHORT CHAIN"/>
    <property type="match status" value="1"/>
</dbReference>
<name>A0AAN7HD83_9PEZI</name>
<dbReference type="InterPro" id="IPR036291">
    <property type="entry name" value="NAD(P)-bd_dom_sf"/>
</dbReference>
<comment type="caution">
    <text evidence="3">The sequence shown here is derived from an EMBL/GenBank/DDBJ whole genome shotgun (WGS) entry which is preliminary data.</text>
</comment>
<dbReference type="PANTHER" id="PTHR24321:SF8">
    <property type="entry name" value="ESTRADIOL 17-BETA-DEHYDROGENASE 8-RELATED"/>
    <property type="match status" value="1"/>
</dbReference>
<dbReference type="AlphaFoldDB" id="A0AAN7HD83"/>
<evidence type="ECO:0000256" key="2">
    <source>
        <dbReference type="ARBA" id="ARBA00023002"/>
    </source>
</evidence>
<accession>A0AAN7HD83</accession>
<sequence>MASLAGKVVVVTGAASGIGRATAALLASHSALLSLSDINEAALASVKAELEEKTQAKIFTSVVDVRNQEACHAWIRDTVAYFGQPIYGAANVAGVVGPSLATEKGTIRNITDQEFDWVMDINLKGVLNCLRAELPHMQEGKDGRGGGSIVNVASLAGLFGVAYDIPGIIDTPQVAGIEARLGEAAVTLFGQGAPGPLARRGDANEVAEAIVFLLSPASGFINGVALPIEGGWSCAV</sequence>
<dbReference type="PRINTS" id="PR00081">
    <property type="entry name" value="GDHRDH"/>
</dbReference>
<dbReference type="GO" id="GO:0016491">
    <property type="term" value="F:oxidoreductase activity"/>
    <property type="evidence" value="ECO:0007669"/>
    <property type="project" value="UniProtKB-KW"/>
</dbReference>
<dbReference type="Pfam" id="PF00106">
    <property type="entry name" value="adh_short"/>
    <property type="match status" value="1"/>
</dbReference>
<gene>
    <name evidence="3" type="ORF">C8A03DRAFT_41914</name>
</gene>
<keyword evidence="4" id="KW-1185">Reference proteome</keyword>
<reference evidence="3" key="1">
    <citation type="journal article" date="2023" name="Mol. Phylogenet. Evol.">
        <title>Genome-scale phylogeny and comparative genomics of the fungal order Sordariales.</title>
        <authorList>
            <person name="Hensen N."/>
            <person name="Bonometti L."/>
            <person name="Westerberg I."/>
            <person name="Brannstrom I.O."/>
            <person name="Guillou S."/>
            <person name="Cros-Aarteil S."/>
            <person name="Calhoun S."/>
            <person name="Haridas S."/>
            <person name="Kuo A."/>
            <person name="Mondo S."/>
            <person name="Pangilinan J."/>
            <person name="Riley R."/>
            <person name="LaButti K."/>
            <person name="Andreopoulos B."/>
            <person name="Lipzen A."/>
            <person name="Chen C."/>
            <person name="Yan M."/>
            <person name="Daum C."/>
            <person name="Ng V."/>
            <person name="Clum A."/>
            <person name="Steindorff A."/>
            <person name="Ohm R.A."/>
            <person name="Martin F."/>
            <person name="Silar P."/>
            <person name="Natvig D.O."/>
            <person name="Lalanne C."/>
            <person name="Gautier V."/>
            <person name="Ament-Velasquez S.L."/>
            <person name="Kruys A."/>
            <person name="Hutchinson M.I."/>
            <person name="Powell A.J."/>
            <person name="Barry K."/>
            <person name="Miller A.N."/>
            <person name="Grigoriev I.V."/>
            <person name="Debuchy R."/>
            <person name="Gladieux P."/>
            <person name="Hiltunen Thoren M."/>
            <person name="Johannesson H."/>
        </authorList>
    </citation>
    <scope>NUCLEOTIDE SEQUENCE</scope>
    <source>
        <strain evidence="3">CBS 532.94</strain>
    </source>
</reference>
<dbReference type="Proteomes" id="UP001303760">
    <property type="component" value="Unassembled WGS sequence"/>
</dbReference>
<dbReference type="SUPFAM" id="SSF51735">
    <property type="entry name" value="NAD(P)-binding Rossmann-fold domains"/>
    <property type="match status" value="1"/>
</dbReference>
<proteinExistence type="inferred from homology"/>
<dbReference type="EMBL" id="MU860037">
    <property type="protein sequence ID" value="KAK4240602.1"/>
    <property type="molecule type" value="Genomic_DNA"/>
</dbReference>
<comment type="similarity">
    <text evidence="1">Belongs to the short-chain dehydrogenases/reductases (SDR) family.</text>
</comment>
<evidence type="ECO:0000256" key="1">
    <source>
        <dbReference type="ARBA" id="ARBA00006484"/>
    </source>
</evidence>